<accession>A0A1G2G288</accession>
<keyword evidence="1" id="KW-0812">Transmembrane</keyword>
<feature type="transmembrane region" description="Helical" evidence="1">
    <location>
        <begin position="28"/>
        <end position="50"/>
    </location>
</feature>
<name>A0A1G2G288_9BACT</name>
<reference evidence="2 3" key="1">
    <citation type="journal article" date="2016" name="Nat. Commun.">
        <title>Thousands of microbial genomes shed light on interconnected biogeochemical processes in an aquifer system.</title>
        <authorList>
            <person name="Anantharaman K."/>
            <person name="Brown C.T."/>
            <person name="Hug L.A."/>
            <person name="Sharon I."/>
            <person name="Castelle C.J."/>
            <person name="Probst A.J."/>
            <person name="Thomas B.C."/>
            <person name="Singh A."/>
            <person name="Wilkins M.J."/>
            <person name="Karaoz U."/>
            <person name="Brodie E.L."/>
            <person name="Williams K.H."/>
            <person name="Hubbard S.S."/>
            <person name="Banfield J.F."/>
        </authorList>
    </citation>
    <scope>NUCLEOTIDE SEQUENCE [LARGE SCALE GENOMIC DNA]</scope>
</reference>
<proteinExistence type="predicted"/>
<dbReference type="AlphaFoldDB" id="A0A1G2G288"/>
<dbReference type="Proteomes" id="UP000177480">
    <property type="component" value="Unassembled WGS sequence"/>
</dbReference>
<evidence type="ECO:0000313" key="2">
    <source>
        <dbReference type="EMBL" id="OGZ44227.1"/>
    </source>
</evidence>
<dbReference type="STRING" id="1802114.A2719_00205"/>
<sequence length="109" mass="12716">MKQYYGSNLREIYMYRHRPENKRIIADIYWRFLLFLAFIILLISIGYGIFGILAMDGEQRNVDGEIPVADSTTILDRAKLQGVIESMQERESRFETIKANRPAISDPSR</sequence>
<gene>
    <name evidence="2" type="ORF">A2719_00205</name>
</gene>
<evidence type="ECO:0000256" key="1">
    <source>
        <dbReference type="SAM" id="Phobius"/>
    </source>
</evidence>
<protein>
    <submittedName>
        <fullName evidence="2">Uncharacterized protein</fullName>
    </submittedName>
</protein>
<comment type="caution">
    <text evidence="2">The sequence shown here is derived from an EMBL/GenBank/DDBJ whole genome shotgun (WGS) entry which is preliminary data.</text>
</comment>
<organism evidence="2 3">
    <name type="scientific">Candidatus Ryanbacteria bacterium RIFCSPHIGHO2_01_FULL_45_22</name>
    <dbReference type="NCBI Taxonomy" id="1802114"/>
    <lineage>
        <taxon>Bacteria</taxon>
        <taxon>Candidatus Ryaniibacteriota</taxon>
    </lineage>
</organism>
<dbReference type="EMBL" id="MHNK01000006">
    <property type="protein sequence ID" value="OGZ44227.1"/>
    <property type="molecule type" value="Genomic_DNA"/>
</dbReference>
<evidence type="ECO:0000313" key="3">
    <source>
        <dbReference type="Proteomes" id="UP000177480"/>
    </source>
</evidence>
<keyword evidence="1" id="KW-0472">Membrane</keyword>
<keyword evidence="1" id="KW-1133">Transmembrane helix</keyword>